<reference evidence="2 3" key="1">
    <citation type="submission" date="2016-06" db="EMBL/GenBank/DDBJ databases">
        <authorList>
            <consortium name="Pathogen Informatics"/>
        </authorList>
    </citation>
    <scope>NUCLEOTIDE SEQUENCE [LARGE SCALE GENOMIC DNA]</scope>
</reference>
<feature type="coiled-coil region" evidence="1">
    <location>
        <begin position="540"/>
        <end position="567"/>
    </location>
</feature>
<dbReference type="AlphaFoldDB" id="A0A1D3SNP9"/>
<dbReference type="EMBL" id="LT594633">
    <property type="protein sequence ID" value="SCO93539.1"/>
    <property type="molecule type" value="Genomic_DNA"/>
</dbReference>
<protein>
    <submittedName>
        <fullName evidence="2">Uncharacterized protein</fullName>
    </submittedName>
</protein>
<dbReference type="Proteomes" id="UP000219813">
    <property type="component" value="Chromosome 12"/>
</dbReference>
<sequence length="567" mass="69440">MNLCLVKLLSCKKVTRQRLYKFCDEQNYLINLTRTYIYDYLESKLTNKKKEYNENINKYVGKIANHLKINKENSNIIFSLQKILDIFFFNYFEFNYKSKLIFLYTILNTKNGEKDGSSLSERIIQEKKKYILKNLCKILLQYDIYYVNEIRQKYITKFIQIEKDNKKDYFFFQKKEIFHSYSLVPFNKKTFMYDLVNNAQNLKDLSILIYILRNIFTIYKIQYSKLLDKVLRKFYLYFKELSLVLEHSNRDHLYNYSLLPLKDQNKIEQTQNIKTRDIIYSFYQLTYINNNKKYQFLFLKILAIVNKYYMHIHIKSEDQSQAATNATDVVTVSRTQNVLKNLFLVNKDIEQLFFLLNKNCYFKYYFVPLLVTHFYLKLFSLDSCIIYFHKLFKKNYKKNYMLFPVDLCPVTILSYVETLKKKDVKNYFHTFYQILCIKYLLKKKKTTCEIFNYVYNNYLLNNKFGYVNFSIFYKNIINKIITCSFNLYLSKYYKHKGTHNSKCTKIDMPSSFFKYEENYIYHFSKCKFFYLIYLKRIIKKRREINQKKKKRRLIKKLQQKKRTQKTE</sequence>
<evidence type="ECO:0000256" key="1">
    <source>
        <dbReference type="SAM" id="Coils"/>
    </source>
</evidence>
<dbReference type="KEGG" id="pmal:PMUG01_12012600"/>
<dbReference type="OrthoDB" id="377494at2759"/>
<keyword evidence="3" id="KW-1185">Reference proteome</keyword>
<accession>A0A1D3SNP9</accession>
<dbReference type="OMA" id="HIFCDEQ"/>
<gene>
    <name evidence="2" type="primary">PmUG01_12012600</name>
    <name evidence="2" type="ORF">PMUG01_12012600</name>
</gene>
<organism evidence="2 3">
    <name type="scientific">Plasmodium malariae</name>
    <dbReference type="NCBI Taxonomy" id="5858"/>
    <lineage>
        <taxon>Eukaryota</taxon>
        <taxon>Sar</taxon>
        <taxon>Alveolata</taxon>
        <taxon>Apicomplexa</taxon>
        <taxon>Aconoidasida</taxon>
        <taxon>Haemosporida</taxon>
        <taxon>Plasmodiidae</taxon>
        <taxon>Plasmodium</taxon>
        <taxon>Plasmodium (Plasmodium)</taxon>
    </lineage>
</organism>
<proteinExistence type="predicted"/>
<evidence type="ECO:0000313" key="2">
    <source>
        <dbReference type="EMBL" id="SCO93539.1"/>
    </source>
</evidence>
<dbReference type="GeneID" id="39870121"/>
<keyword evidence="1" id="KW-0175">Coiled coil</keyword>
<evidence type="ECO:0000313" key="3">
    <source>
        <dbReference type="Proteomes" id="UP000219813"/>
    </source>
</evidence>
<name>A0A1D3SNP9_PLAMA</name>
<dbReference type="RefSeq" id="XP_028862821.1">
    <property type="nucleotide sequence ID" value="XM_029006319.1"/>
</dbReference>
<dbReference type="VEuPathDB" id="PlasmoDB:PmUG01_12012600"/>